<feature type="region of interest" description="Disordered" evidence="1">
    <location>
        <begin position="807"/>
        <end position="833"/>
    </location>
</feature>
<reference evidence="3 4" key="2">
    <citation type="journal article" date="2014" name="J. Gen. Appl. Microbiol.">
        <title>The early diverging ascomycetous budding yeast Saitoella complicata has three histone deacetylases belonging to the Clr6, Hos2, and Rpd3 lineages.</title>
        <authorList>
            <person name="Nishida H."/>
            <person name="Matsumoto T."/>
            <person name="Kondo S."/>
            <person name="Hamamoto M."/>
            <person name="Yoshikawa H."/>
        </authorList>
    </citation>
    <scope>NUCLEOTIDE SEQUENCE [LARGE SCALE GENOMIC DNA]</scope>
    <source>
        <strain evidence="3 4">NRRL Y-17804</strain>
    </source>
</reference>
<dbReference type="SMART" id="SM00401">
    <property type="entry name" value="ZnF_GATA"/>
    <property type="match status" value="1"/>
</dbReference>
<dbReference type="Pfam" id="PF04855">
    <property type="entry name" value="SNF5"/>
    <property type="match status" value="1"/>
</dbReference>
<proteinExistence type="predicted"/>
<feature type="compositionally biased region" description="Acidic residues" evidence="1">
    <location>
        <begin position="776"/>
        <end position="785"/>
    </location>
</feature>
<feature type="region of interest" description="Disordered" evidence="1">
    <location>
        <begin position="1945"/>
        <end position="2002"/>
    </location>
</feature>
<feature type="compositionally biased region" description="Basic and acidic residues" evidence="1">
    <location>
        <begin position="493"/>
        <end position="508"/>
    </location>
</feature>
<name>A0A0E9NQX2_SAICN</name>
<comment type="caution">
    <text evidence="3">The sequence shown here is derived from an EMBL/GenBank/DDBJ whole genome shotgun (WGS) entry which is preliminary data.</text>
</comment>
<feature type="compositionally biased region" description="Basic and acidic residues" evidence="1">
    <location>
        <begin position="1736"/>
        <end position="1747"/>
    </location>
</feature>
<feature type="compositionally biased region" description="Basic and acidic residues" evidence="1">
    <location>
        <begin position="2239"/>
        <end position="2259"/>
    </location>
</feature>
<feature type="compositionally biased region" description="Acidic residues" evidence="1">
    <location>
        <begin position="962"/>
        <end position="978"/>
    </location>
</feature>
<feature type="region of interest" description="Disordered" evidence="1">
    <location>
        <begin position="297"/>
        <end position="322"/>
    </location>
</feature>
<dbReference type="GO" id="GO:0000228">
    <property type="term" value="C:nuclear chromosome"/>
    <property type="evidence" value="ECO:0007669"/>
    <property type="project" value="InterPro"/>
</dbReference>
<feature type="compositionally biased region" description="Basic and acidic residues" evidence="1">
    <location>
        <begin position="1570"/>
        <end position="1582"/>
    </location>
</feature>
<dbReference type="SUPFAM" id="SSF57716">
    <property type="entry name" value="Glucocorticoid receptor-like (DNA-binding domain)"/>
    <property type="match status" value="1"/>
</dbReference>
<gene>
    <name evidence="3" type="ORF">G7K_6276-t1</name>
</gene>
<feature type="compositionally biased region" description="Basic and acidic residues" evidence="1">
    <location>
        <begin position="297"/>
        <end position="317"/>
    </location>
</feature>
<feature type="compositionally biased region" description="Basic and acidic residues" evidence="1">
    <location>
        <begin position="525"/>
        <end position="535"/>
    </location>
</feature>
<dbReference type="PANTHER" id="PTHR48125">
    <property type="entry name" value="LP07818P1"/>
    <property type="match status" value="1"/>
</dbReference>
<feature type="compositionally biased region" description="Basic residues" evidence="1">
    <location>
        <begin position="1091"/>
        <end position="1100"/>
    </location>
</feature>
<evidence type="ECO:0000259" key="2">
    <source>
        <dbReference type="SMART" id="SM00401"/>
    </source>
</evidence>
<dbReference type="GO" id="GO:0008270">
    <property type="term" value="F:zinc ion binding"/>
    <property type="evidence" value="ECO:0007669"/>
    <property type="project" value="InterPro"/>
</dbReference>
<evidence type="ECO:0000313" key="4">
    <source>
        <dbReference type="Proteomes" id="UP000033140"/>
    </source>
</evidence>
<feature type="compositionally biased region" description="Acidic residues" evidence="1">
    <location>
        <begin position="560"/>
        <end position="574"/>
    </location>
</feature>
<feature type="compositionally biased region" description="Basic and acidic residues" evidence="1">
    <location>
        <begin position="1834"/>
        <end position="1846"/>
    </location>
</feature>
<feature type="compositionally biased region" description="Basic residues" evidence="1">
    <location>
        <begin position="1381"/>
        <end position="1393"/>
    </location>
</feature>
<feature type="compositionally biased region" description="Basic and acidic residues" evidence="1">
    <location>
        <begin position="1776"/>
        <end position="1801"/>
    </location>
</feature>
<feature type="compositionally biased region" description="Low complexity" evidence="1">
    <location>
        <begin position="1291"/>
        <end position="1307"/>
    </location>
</feature>
<protein>
    <recommendedName>
        <fullName evidence="2">GATA-type domain-containing protein</fullName>
    </recommendedName>
</protein>
<dbReference type="InterPro" id="IPR006939">
    <property type="entry name" value="SNF5"/>
</dbReference>
<feature type="compositionally biased region" description="Polar residues" evidence="1">
    <location>
        <begin position="1898"/>
        <end position="1907"/>
    </location>
</feature>
<dbReference type="InterPro" id="IPR013088">
    <property type="entry name" value="Znf_NHR/GATA"/>
</dbReference>
<feature type="compositionally biased region" description="Polar residues" evidence="1">
    <location>
        <begin position="722"/>
        <end position="731"/>
    </location>
</feature>
<feature type="region of interest" description="Disordered" evidence="1">
    <location>
        <begin position="243"/>
        <end position="263"/>
    </location>
</feature>
<feature type="compositionally biased region" description="Acidic residues" evidence="1">
    <location>
        <begin position="817"/>
        <end position="833"/>
    </location>
</feature>
<feature type="compositionally biased region" description="Basic and acidic residues" evidence="1">
    <location>
        <begin position="696"/>
        <end position="711"/>
    </location>
</feature>
<accession>A0A0E9NQX2</accession>
<evidence type="ECO:0000313" key="3">
    <source>
        <dbReference type="EMBL" id="GAO52193.1"/>
    </source>
</evidence>
<feature type="compositionally biased region" description="Basic and acidic residues" evidence="1">
    <location>
        <begin position="1854"/>
        <end position="1869"/>
    </location>
</feature>
<reference evidence="3 4" key="1">
    <citation type="journal article" date="2011" name="J. Gen. Appl. Microbiol.">
        <title>Draft genome sequencing of the enigmatic yeast Saitoella complicata.</title>
        <authorList>
            <person name="Nishida H."/>
            <person name="Hamamoto M."/>
            <person name="Sugiyama J."/>
        </authorList>
    </citation>
    <scope>NUCLEOTIDE SEQUENCE [LARGE SCALE GENOMIC DNA]</scope>
    <source>
        <strain evidence="3 4">NRRL Y-17804</strain>
    </source>
</reference>
<feature type="compositionally biased region" description="Basic residues" evidence="1">
    <location>
        <begin position="1190"/>
        <end position="1202"/>
    </location>
</feature>
<dbReference type="Gene3D" id="3.30.50.10">
    <property type="entry name" value="Erythroid Transcription Factor GATA-1, subunit A"/>
    <property type="match status" value="1"/>
</dbReference>
<dbReference type="OMA" id="QSPMGYA"/>
<feature type="compositionally biased region" description="Low complexity" evidence="1">
    <location>
        <begin position="1554"/>
        <end position="1568"/>
    </location>
</feature>
<feature type="compositionally biased region" description="Basic residues" evidence="1">
    <location>
        <begin position="1308"/>
        <end position="1318"/>
    </location>
</feature>
<feature type="compositionally biased region" description="Polar residues" evidence="1">
    <location>
        <begin position="10"/>
        <end position="22"/>
    </location>
</feature>
<dbReference type="GO" id="GO:0043565">
    <property type="term" value="F:sequence-specific DNA binding"/>
    <property type="evidence" value="ECO:0007669"/>
    <property type="project" value="InterPro"/>
</dbReference>
<feature type="region of interest" description="Disordered" evidence="1">
    <location>
        <begin position="1736"/>
        <end position="1929"/>
    </location>
</feature>
<feature type="region of interest" description="Disordered" evidence="1">
    <location>
        <begin position="1165"/>
        <end position="1330"/>
    </location>
</feature>
<organism evidence="3 4">
    <name type="scientific">Saitoella complicata (strain BCRC 22490 / CBS 7301 / JCM 7358 / NBRC 10748 / NRRL Y-17804)</name>
    <dbReference type="NCBI Taxonomy" id="698492"/>
    <lineage>
        <taxon>Eukaryota</taxon>
        <taxon>Fungi</taxon>
        <taxon>Dikarya</taxon>
        <taxon>Ascomycota</taxon>
        <taxon>Taphrinomycotina</taxon>
        <taxon>Taphrinomycotina incertae sedis</taxon>
        <taxon>Saitoella</taxon>
    </lineage>
</organism>
<feature type="compositionally biased region" description="Low complexity" evidence="1">
    <location>
        <begin position="1962"/>
        <end position="1973"/>
    </location>
</feature>
<sequence>MAEIHREPSRPSTIQGPLTETMSDPLKDKRKAEFEARVARAHANGPPRPRGVRQINYVQDAWDQMRADGSLVEPDWAALRHPDLTTADGEPLMSSSPPEVPEGYVYRREQSSTPPRYGMSTINEEEFSSPYLPGQTPEDKKYRPAVSPSPSPPPPPPPPVAYARVRLRPQLMRRQTSASSATATVDSGMSFEERRSRMWSEVPPSSPPTPGVYADECQVVKKPAGDDFPIDIDIPIRRILFPENDNRKGFQPKPAKPVDPTVSNHLQPAAEFTSFSTCHTAQEKREARLWQQALRAVKEQEEAEEKARKEREEEQKRSRGVGIRQMSVEEFYGKHKPVSRIGELVKKEMGLPSGLPPPVPVHPLVLVQKGVSTDGPSGTSVRSAAAHEAEVLTKLLDGENVVPTGAEKPRNWRDSPLWAHQFGKPSNYQIRIPATDLARAQLDYIPAQEVTLMMARVQAPLSFTRSSAHFASLGQDEDSTAPVQAIALAEEARRKHEELEKEREKEECEVPATQPAPQEPLFFPHPEEDGDQKKGKEVRRKVHFRPSQVPLTQTKPVPEPVEEEGADEDEDEDMVIPCTQEQVPSEMPTTTAESTEAMESGQNEVEVQKSVEEQVAEIDEAYRKLHEEKAEEERKKEMHRVHAEFKAIEAEIPRPSLPGRTASSWENAEPGQTPILEIGRPVLKMASVEEAEVEVEAGKGTETETEKNGDHDIEDAPEPVKTQMTRVSSNDLPDDAIEDASQPPPKSKSPAKTVGTIPDDDIVDDGPLQRAPSIHEEEETEEIEDAGPLPEPLRWPTPVTLAMMRESPHRNTATEDSVAEGEDPGPVGVEDDTPVYMSGMKPYNDFAEYAGIIGGVAAPAAGEPAYNGYDQVVEDSMDGRPISEEEMQHFQDHPDFVVTPGDVHAHAHDEQIQSFSQYNPDIDGPLITEEEDLALRCGDGESQEYHAEYDFEPKGTPQTEVASDEEMVDAEPSVDESAESSYVTAESGAFAEQNIVTEEDIAPSQQPAQDLWENGGSLVRKKASAVTEVPHSVAPPAPTEPVEASAVVEDEVVQAAEPLEEAIAMLAEKSIGEEAQHDEVVISTQPESSQKRKKQNKKERRTSDQVEAEADADVAQPAEPETTAASQAEPVQASVPTVLGEKVVQAAEPFEEVVEALIDNAAWGQVRSAQKEPSPTQQNPVSTQPESSQKQKKSSKKDRRHNVVGPDVAQPVEPEAAMAPVHESASTSSETLSQSMSQAKKEKKKSNDTKQTEADTATHVAAVAEPVVVEADSAKVASPDVPMEDSKEEQQPQSPEETASQSKSSSQMKKKPKKPKKEKRAENSFDAPVVVQDAVVNDSTEMVIGGLSAAGEHIDDEPTCAQKPIESVLDEPITPPEPSQKKKKKSKKLKVKSPAKESEDVQAAPAAEVSEPSHKPVEVETSSGDAMQAALSSADQKSKKKKSKKAEAEAAKSDAASVSAPAVSGVPSTIVASAPEAKPQEQDATELHNASADVSQKKRKSKKANAQQESPSEDEAAPPAPAPEVKPAQPEVKSAVAEVKKDKKRKTKKASEDSVAPPTATASKPAKVQVLEESRQKGDAKLEQAGAAVARMDDPFVASQVAPDSARKEYSLPNAPLPSSKKRKASSADSSSSEGAPTEKAPSGVADTKALQEKESAEPPKKKRKPAQEKTPLEVAIAQAKKLEKEVKAQDKIAAKLGVGTLATAQWRQELWKLGRSPHIVKGELKAANIEVQRLREEASSAEKAERTISGANVSVTKPTTKPSASSAPTSTSSKAKPERDVIRTEAPKFSKGEKRKREEAQSAPAKQQDEPSSKKQKSQSKSPEKLPAQLGEEAEKEKEKKAKLAEKRKRIKAQKEQQKKSPVKEQQKPKSPVKKPSGAEAKKMKKEKRNRGRDATTDIQHTTNDSHCWPGSVSTEKKQSRSTMAAPQYTSYPSRIRLGTTSLITPAVQQTRETRVGTGGTTSRSGRTLTTVNYAERDDDYETSDNNSNNANNAQAQRGQAAAAYADNVDYRGFVAGPPSDTLVQKKQNLRTRHPQRTDEQVRGAADEGGDEVLIPIRLDLNLGEFKFKDTFMWNMNEELISPDAFAMILCADLSIPPAIFASQISTQIRTQIEEYAPLASINLPPEADLRAIVDISLHLSRHLFTDKFEWDLTGDGDVYGWTKRICEDLGVTGEWVGAICHAVHEQLLQLKKTACEGGLPAEVDNDAPYGAEAGVRVDQDGLGALWAPKVEVLSREEVEKRDGDRDRVVRRNRREAARFGSGAPPPVQSERRRGARERTQRSPSPTGRTPGPGANGAVILTDMERLRWRCEHCGIGGTGTWAARKGPSGAKSLCNSCGLFWAKEHKLPMWRQGMFSGEYR</sequence>
<feature type="compositionally biased region" description="Pro residues" evidence="1">
    <location>
        <begin position="147"/>
        <end position="160"/>
    </location>
</feature>
<dbReference type="GO" id="GO:0006355">
    <property type="term" value="P:regulation of DNA-templated transcription"/>
    <property type="evidence" value="ECO:0007669"/>
    <property type="project" value="InterPro"/>
</dbReference>
<feature type="compositionally biased region" description="Basic and acidic residues" evidence="1">
    <location>
        <begin position="1070"/>
        <end position="1080"/>
    </location>
</feature>
<feature type="region of interest" description="Disordered" evidence="1">
    <location>
        <begin position="493"/>
        <end position="608"/>
    </location>
</feature>
<dbReference type="InterPro" id="IPR000679">
    <property type="entry name" value="Znf_GATA"/>
</dbReference>
<feature type="compositionally biased region" description="Low complexity" evidence="1">
    <location>
        <begin position="1453"/>
        <end position="1464"/>
    </location>
</feature>
<dbReference type="PANTHER" id="PTHR48125:SF12">
    <property type="entry name" value="AT HOOK TRANSCRIPTION FACTOR FAMILY-RELATED"/>
    <property type="match status" value="1"/>
</dbReference>
<feature type="region of interest" description="Disordered" evidence="1">
    <location>
        <begin position="1"/>
        <end position="29"/>
    </location>
</feature>
<dbReference type="Pfam" id="PF00320">
    <property type="entry name" value="GATA"/>
    <property type="match status" value="1"/>
</dbReference>
<dbReference type="GO" id="GO:0006338">
    <property type="term" value="P:chromatin remodeling"/>
    <property type="evidence" value="ECO:0007669"/>
    <property type="project" value="InterPro"/>
</dbReference>
<feature type="region of interest" description="Disordered" evidence="1">
    <location>
        <begin position="948"/>
        <end position="1045"/>
    </location>
</feature>
<feature type="region of interest" description="Disordered" evidence="1">
    <location>
        <begin position="627"/>
        <end position="795"/>
    </location>
</feature>
<dbReference type="Proteomes" id="UP000033140">
    <property type="component" value="Unassembled WGS sequence"/>
</dbReference>
<keyword evidence="4" id="KW-1185">Reference proteome</keyword>
<feature type="compositionally biased region" description="Low complexity" evidence="1">
    <location>
        <begin position="1257"/>
        <end position="1271"/>
    </location>
</feature>
<feature type="region of interest" description="Disordered" evidence="1">
    <location>
        <begin position="1347"/>
        <end position="1673"/>
    </location>
</feature>
<dbReference type="EMBL" id="BACD03000062">
    <property type="protein sequence ID" value="GAO52193.1"/>
    <property type="molecule type" value="Genomic_DNA"/>
</dbReference>
<feature type="region of interest" description="Disordered" evidence="1">
    <location>
        <begin position="82"/>
        <end position="213"/>
    </location>
</feature>
<feature type="region of interest" description="Disordered" evidence="1">
    <location>
        <begin position="2239"/>
        <end position="2298"/>
    </location>
</feature>
<feature type="compositionally biased region" description="Low complexity" evidence="1">
    <location>
        <begin position="2283"/>
        <end position="2294"/>
    </location>
</feature>
<feature type="compositionally biased region" description="Low complexity" evidence="1">
    <location>
        <begin position="1757"/>
        <end position="1775"/>
    </location>
</feature>
<reference evidence="3 4" key="3">
    <citation type="journal article" date="2015" name="Genome Announc.">
        <title>Draft Genome Sequence of the Archiascomycetous Yeast Saitoella complicata.</title>
        <authorList>
            <person name="Yamauchi K."/>
            <person name="Kondo S."/>
            <person name="Hamamoto M."/>
            <person name="Takahashi Y."/>
            <person name="Ogura Y."/>
            <person name="Hayashi T."/>
            <person name="Nishida H."/>
        </authorList>
    </citation>
    <scope>NUCLEOTIDE SEQUENCE [LARGE SCALE GENOMIC DNA]</scope>
    <source>
        <strain evidence="3 4">NRRL Y-17804</strain>
    </source>
</reference>
<dbReference type="STRING" id="698492.A0A0E9NQX2"/>
<feature type="region of interest" description="Disordered" evidence="1">
    <location>
        <begin position="1070"/>
        <end position="1134"/>
    </location>
</feature>
<feature type="compositionally biased region" description="Low complexity" evidence="1">
    <location>
        <begin position="584"/>
        <end position="605"/>
    </location>
</feature>
<dbReference type="CDD" id="cd00202">
    <property type="entry name" value="ZnF_GATA"/>
    <property type="match status" value="1"/>
</dbReference>
<feature type="compositionally biased region" description="Low complexity" evidence="1">
    <location>
        <begin position="1223"/>
        <end position="1238"/>
    </location>
</feature>
<feature type="compositionally biased region" description="Basic and acidic residues" evidence="1">
    <location>
        <begin position="2271"/>
        <end position="2282"/>
    </location>
</feature>
<evidence type="ECO:0000256" key="1">
    <source>
        <dbReference type="SAM" id="MobiDB-lite"/>
    </source>
</evidence>
<feature type="domain" description="GATA-type" evidence="2">
    <location>
        <begin position="2306"/>
        <end position="2356"/>
    </location>
</feature>
<feature type="compositionally biased region" description="Basic and acidic residues" evidence="1">
    <location>
        <begin position="627"/>
        <end position="652"/>
    </location>
</feature>
<feature type="compositionally biased region" description="Polar residues" evidence="1">
    <location>
        <begin position="1167"/>
        <end position="1186"/>
    </location>
</feature>
<feature type="compositionally biased region" description="Basic and acidic residues" evidence="1">
    <location>
        <begin position="1650"/>
        <end position="1672"/>
    </location>
</feature>
<feature type="compositionally biased region" description="Low complexity" evidence="1">
    <location>
        <begin position="1987"/>
        <end position="2002"/>
    </location>
</feature>